<name>A0A9N9CYA6_9GLOM</name>
<gene>
    <name evidence="1" type="ORF">ALEPTO_LOCUS8744</name>
</gene>
<dbReference type="AlphaFoldDB" id="A0A9N9CYA6"/>
<reference evidence="1" key="1">
    <citation type="submission" date="2021-06" db="EMBL/GenBank/DDBJ databases">
        <authorList>
            <person name="Kallberg Y."/>
            <person name="Tangrot J."/>
            <person name="Rosling A."/>
        </authorList>
    </citation>
    <scope>NUCLEOTIDE SEQUENCE</scope>
    <source>
        <strain evidence="1">FL130A</strain>
    </source>
</reference>
<dbReference type="EMBL" id="CAJVPS010005491">
    <property type="protein sequence ID" value="CAG8615613.1"/>
    <property type="molecule type" value="Genomic_DNA"/>
</dbReference>
<comment type="caution">
    <text evidence="1">The sequence shown here is derived from an EMBL/GenBank/DDBJ whole genome shotgun (WGS) entry which is preliminary data.</text>
</comment>
<protein>
    <submittedName>
        <fullName evidence="1">13498_t:CDS:1</fullName>
    </submittedName>
</protein>
<feature type="non-terminal residue" evidence="1">
    <location>
        <position position="1"/>
    </location>
</feature>
<accession>A0A9N9CYA6</accession>
<evidence type="ECO:0000313" key="1">
    <source>
        <dbReference type="EMBL" id="CAG8615613.1"/>
    </source>
</evidence>
<keyword evidence="2" id="KW-1185">Reference proteome</keyword>
<evidence type="ECO:0000313" key="2">
    <source>
        <dbReference type="Proteomes" id="UP000789508"/>
    </source>
</evidence>
<proteinExistence type="predicted"/>
<dbReference type="Proteomes" id="UP000789508">
    <property type="component" value="Unassembled WGS sequence"/>
</dbReference>
<organism evidence="1 2">
    <name type="scientific">Ambispora leptoticha</name>
    <dbReference type="NCBI Taxonomy" id="144679"/>
    <lineage>
        <taxon>Eukaryota</taxon>
        <taxon>Fungi</taxon>
        <taxon>Fungi incertae sedis</taxon>
        <taxon>Mucoromycota</taxon>
        <taxon>Glomeromycotina</taxon>
        <taxon>Glomeromycetes</taxon>
        <taxon>Archaeosporales</taxon>
        <taxon>Ambisporaceae</taxon>
        <taxon>Ambispora</taxon>
    </lineage>
</organism>
<sequence length="65" mass="7250">ITNQIVMYEISSPFKEFQPEILIGTFLDSVGRILDLYPESFGDLTTRGLAGSHVQSSGFQKLLED</sequence>